<proteinExistence type="predicted"/>
<feature type="region of interest" description="Disordered" evidence="1">
    <location>
        <begin position="67"/>
        <end position="122"/>
    </location>
</feature>
<gene>
    <name evidence="2" type="ORF">KTC_42940</name>
</gene>
<name>A0A455SM87_9CHLR</name>
<dbReference type="EMBL" id="AP019376">
    <property type="protein sequence ID" value="BBH89543.1"/>
    <property type="molecule type" value="Genomic_DNA"/>
</dbReference>
<evidence type="ECO:0000256" key="1">
    <source>
        <dbReference type="SAM" id="MobiDB-lite"/>
    </source>
</evidence>
<reference evidence="2" key="1">
    <citation type="submission" date="2018-12" db="EMBL/GenBank/DDBJ databases">
        <title>Novel natural products biosynthetic potential of the class Ktedonobacteria.</title>
        <authorList>
            <person name="Zheng Y."/>
            <person name="Saitou A."/>
            <person name="Wang C.M."/>
            <person name="Toyoda A."/>
            <person name="Minakuchi Y."/>
            <person name="Sekiguchi Y."/>
            <person name="Ueda K."/>
            <person name="Takano H."/>
            <person name="Sakai Y."/>
            <person name="Yokota A."/>
            <person name="Yabe S."/>
        </authorList>
    </citation>
    <scope>NUCLEOTIDE SEQUENCE</scope>
    <source>
        <strain evidence="2">COM3</strain>
    </source>
</reference>
<feature type="region of interest" description="Disordered" evidence="1">
    <location>
        <begin position="141"/>
        <end position="160"/>
    </location>
</feature>
<accession>A0A455SM87</accession>
<protein>
    <submittedName>
        <fullName evidence="2">Uncharacterized protein</fullName>
    </submittedName>
</protein>
<dbReference type="AlphaFoldDB" id="A0A455SM87"/>
<organism evidence="2">
    <name type="scientific">Thermosporothrix sp. COM3</name>
    <dbReference type="NCBI Taxonomy" id="2490863"/>
    <lineage>
        <taxon>Bacteria</taxon>
        <taxon>Bacillati</taxon>
        <taxon>Chloroflexota</taxon>
        <taxon>Ktedonobacteria</taxon>
        <taxon>Ktedonobacterales</taxon>
        <taxon>Thermosporotrichaceae</taxon>
        <taxon>Thermosporothrix</taxon>
    </lineage>
</organism>
<evidence type="ECO:0000313" key="2">
    <source>
        <dbReference type="EMBL" id="BBH89543.1"/>
    </source>
</evidence>
<sequence length="160" mass="18318">MISQKVKRWFQKLFAWWPWRRTTATTTAQAYGNAGLAQEPVRYAAEEGHAPQTGMLSIAVDQSREEVFPDFAQTQRKKDPEEQPPESSSLPPTQEPSPSPYALSYSIQPVQYPSSSETGEASGFQRQLEFLRYLMQRGIINEGFEEGKEPRQYRKRSSVQ</sequence>
<feature type="compositionally biased region" description="Polar residues" evidence="1">
    <location>
        <begin position="105"/>
        <end position="119"/>
    </location>
</feature>